<reference evidence="1" key="1">
    <citation type="submission" date="2021-10" db="EMBL/GenBank/DDBJ databases">
        <title>The complete genome sequence of Leeia sp. TBRC 13508.</title>
        <authorList>
            <person name="Charoenyingcharoen P."/>
            <person name="Yukphan P."/>
        </authorList>
    </citation>
    <scope>NUCLEOTIDE SEQUENCE</scope>
    <source>
        <strain evidence="1">TBRC 13508</strain>
    </source>
</reference>
<comment type="caution">
    <text evidence="1">The sequence shown here is derived from an EMBL/GenBank/DDBJ whole genome shotgun (WGS) entry which is preliminary data.</text>
</comment>
<evidence type="ECO:0000313" key="1">
    <source>
        <dbReference type="EMBL" id="MCB6182338.1"/>
    </source>
</evidence>
<proteinExistence type="predicted"/>
<dbReference type="Proteomes" id="UP001165395">
    <property type="component" value="Unassembled WGS sequence"/>
</dbReference>
<organism evidence="1 2">
    <name type="scientific">Leeia speluncae</name>
    <dbReference type="NCBI Taxonomy" id="2884804"/>
    <lineage>
        <taxon>Bacteria</taxon>
        <taxon>Pseudomonadati</taxon>
        <taxon>Pseudomonadota</taxon>
        <taxon>Betaproteobacteria</taxon>
        <taxon>Neisseriales</taxon>
        <taxon>Leeiaceae</taxon>
        <taxon>Leeia</taxon>
    </lineage>
</organism>
<name>A0ABS8D2X1_9NEIS</name>
<accession>A0ABS8D2X1</accession>
<sequence length="146" mass="16763">MKLTKAQIEYLSQRLTMAWGYVKLKADGDEITLRVERAKSLRYRIVVYINGEWKGAWVSGKNSHPEQKWLNKRKNYLYSPTAMKKWEKLLGKREAAKMQKEYFSYDLSFASGKAALQHINRVATEVTILATDDLGGCEIEPATETA</sequence>
<dbReference type="RefSeq" id="WP_227177962.1">
    <property type="nucleotide sequence ID" value="NZ_JAJBZT010000001.1"/>
</dbReference>
<keyword evidence="2" id="KW-1185">Reference proteome</keyword>
<evidence type="ECO:0000313" key="2">
    <source>
        <dbReference type="Proteomes" id="UP001165395"/>
    </source>
</evidence>
<protein>
    <submittedName>
        <fullName evidence="1">Uncharacterized protein</fullName>
    </submittedName>
</protein>
<gene>
    <name evidence="1" type="ORF">LIN78_02050</name>
</gene>
<dbReference type="EMBL" id="JAJBZT010000001">
    <property type="protein sequence ID" value="MCB6182338.1"/>
    <property type="molecule type" value="Genomic_DNA"/>
</dbReference>